<comment type="caution">
    <text evidence="2">The sequence shown here is derived from an EMBL/GenBank/DDBJ whole genome shotgun (WGS) entry which is preliminary data.</text>
</comment>
<sequence>MTTASAGPAATQRQSRKRAATSTRSGRSTKQTKQQLAEELDSVKAAADARIEAAEAAAKARIEAAEARAELRAQKAEMDRLIRKQRDLEEYCNPPANAEMERLLQKQRDLEACYAPPASTAPPAVHHHHHQPPPPPPPPPGSARYTECWPLASQEPPPSAQGQLQQFYRQDGPFAGAQASRAQPPVPQMHGLPPLLPRPSQGSVGYSGPQIGTSSAQPGRMDGRNNIWPVLQSLQQSVVLPAREQHPLAGQIGSAAQNRPPMPHYHQYPPR</sequence>
<keyword evidence="3" id="KW-1185">Reference proteome</keyword>
<name>A0AA39YMY5_9PEZI</name>
<evidence type="ECO:0000313" key="3">
    <source>
        <dbReference type="Proteomes" id="UP001174936"/>
    </source>
</evidence>
<proteinExistence type="predicted"/>
<feature type="compositionally biased region" description="Pro residues" evidence="1">
    <location>
        <begin position="132"/>
        <end position="141"/>
    </location>
</feature>
<feature type="compositionally biased region" description="Polar residues" evidence="1">
    <location>
        <begin position="20"/>
        <end position="35"/>
    </location>
</feature>
<feature type="region of interest" description="Disordered" evidence="1">
    <location>
        <begin position="1"/>
        <end position="39"/>
    </location>
</feature>
<protein>
    <submittedName>
        <fullName evidence="2">Uncharacterized protein</fullName>
    </submittedName>
</protein>
<feature type="compositionally biased region" description="Polar residues" evidence="1">
    <location>
        <begin position="200"/>
        <end position="217"/>
    </location>
</feature>
<feature type="compositionally biased region" description="Low complexity" evidence="1">
    <location>
        <begin position="115"/>
        <end position="124"/>
    </location>
</feature>
<reference evidence="2" key="1">
    <citation type="submission" date="2023-06" db="EMBL/GenBank/DDBJ databases">
        <title>Genome-scale phylogeny and comparative genomics of the fungal order Sordariales.</title>
        <authorList>
            <consortium name="Lawrence Berkeley National Laboratory"/>
            <person name="Hensen N."/>
            <person name="Bonometti L."/>
            <person name="Westerberg I."/>
            <person name="Brannstrom I.O."/>
            <person name="Guillou S."/>
            <person name="Cros-Aarteil S."/>
            <person name="Calhoun S."/>
            <person name="Haridas S."/>
            <person name="Kuo A."/>
            <person name="Mondo S."/>
            <person name="Pangilinan J."/>
            <person name="Riley R."/>
            <person name="Labutti K."/>
            <person name="Andreopoulos B."/>
            <person name="Lipzen A."/>
            <person name="Chen C."/>
            <person name="Yanf M."/>
            <person name="Daum C."/>
            <person name="Ng V."/>
            <person name="Clum A."/>
            <person name="Steindorff A."/>
            <person name="Ohm R."/>
            <person name="Martin F."/>
            <person name="Silar P."/>
            <person name="Natvig D."/>
            <person name="Lalanne C."/>
            <person name="Gautier V."/>
            <person name="Ament-Velasquez S.L."/>
            <person name="Kruys A."/>
            <person name="Hutchinson M.I."/>
            <person name="Powell A.J."/>
            <person name="Barry K."/>
            <person name="Miller A.N."/>
            <person name="Grigoriev I.V."/>
            <person name="Debuchy R."/>
            <person name="Gladieux P."/>
            <person name="Thoren M.H."/>
            <person name="Johannesson H."/>
        </authorList>
    </citation>
    <scope>NUCLEOTIDE SEQUENCE</scope>
    <source>
        <strain evidence="2">SMH2532-1</strain>
    </source>
</reference>
<evidence type="ECO:0000256" key="1">
    <source>
        <dbReference type="SAM" id="MobiDB-lite"/>
    </source>
</evidence>
<dbReference type="AlphaFoldDB" id="A0AA39YMY5"/>
<organism evidence="2 3">
    <name type="scientific">Cercophora newfieldiana</name>
    <dbReference type="NCBI Taxonomy" id="92897"/>
    <lineage>
        <taxon>Eukaryota</taxon>
        <taxon>Fungi</taxon>
        <taxon>Dikarya</taxon>
        <taxon>Ascomycota</taxon>
        <taxon>Pezizomycotina</taxon>
        <taxon>Sordariomycetes</taxon>
        <taxon>Sordariomycetidae</taxon>
        <taxon>Sordariales</taxon>
        <taxon>Lasiosphaeriaceae</taxon>
        <taxon>Cercophora</taxon>
    </lineage>
</organism>
<gene>
    <name evidence="2" type="ORF">B0T16DRAFT_13351</name>
</gene>
<accession>A0AA39YMY5</accession>
<dbReference type="Proteomes" id="UP001174936">
    <property type="component" value="Unassembled WGS sequence"/>
</dbReference>
<evidence type="ECO:0000313" key="2">
    <source>
        <dbReference type="EMBL" id="KAK0655517.1"/>
    </source>
</evidence>
<feature type="region of interest" description="Disordered" evidence="1">
    <location>
        <begin position="251"/>
        <end position="271"/>
    </location>
</feature>
<dbReference type="EMBL" id="JAULSV010000001">
    <property type="protein sequence ID" value="KAK0655517.1"/>
    <property type="molecule type" value="Genomic_DNA"/>
</dbReference>
<feature type="region of interest" description="Disordered" evidence="1">
    <location>
        <begin position="111"/>
        <end position="224"/>
    </location>
</feature>